<dbReference type="AlphaFoldDB" id="A0A1J4MS39"/>
<keyword evidence="7" id="KW-1185">Reference proteome</keyword>
<comment type="subcellular location">
    <subcellularLocation>
        <location evidence="1">Nucleus</location>
    </subcellularLocation>
</comment>
<dbReference type="GeneID" id="92364842"/>
<proteinExistence type="inferred from homology"/>
<comment type="similarity">
    <text evidence="2">Belongs to the ARS2 family.</text>
</comment>
<evidence type="ECO:0000256" key="2">
    <source>
        <dbReference type="ARBA" id="ARBA00005407"/>
    </source>
</evidence>
<evidence type="ECO:0000313" key="7">
    <source>
        <dbReference type="Proteomes" id="UP000186804"/>
    </source>
</evidence>
<organism evidence="6 7">
    <name type="scientific">Cryptosporidium andersoni</name>
    <dbReference type="NCBI Taxonomy" id="117008"/>
    <lineage>
        <taxon>Eukaryota</taxon>
        <taxon>Sar</taxon>
        <taxon>Alveolata</taxon>
        <taxon>Apicomplexa</taxon>
        <taxon>Conoidasida</taxon>
        <taxon>Coccidia</taxon>
        <taxon>Eucoccidiorida</taxon>
        <taxon>Eimeriorina</taxon>
        <taxon>Cryptosporidiidae</taxon>
        <taxon>Cryptosporidium</taxon>
    </lineage>
</organism>
<reference evidence="6 7" key="1">
    <citation type="submission" date="2016-10" db="EMBL/GenBank/DDBJ databases">
        <title>Reductive evolution of mitochondrial metabolism and differential evolution of invasion-related proteins in Cryptosporidium.</title>
        <authorList>
            <person name="Liu S."/>
            <person name="Roellig D.M."/>
            <person name="Guo Y."/>
            <person name="Li N."/>
            <person name="Frace M.A."/>
            <person name="Tang K."/>
            <person name="Zhang L."/>
            <person name="Feng Y."/>
            <person name="Xiao L."/>
        </authorList>
    </citation>
    <scope>NUCLEOTIDE SEQUENCE [LARGE SCALE GENOMIC DNA]</scope>
    <source>
        <strain evidence="6">30847</strain>
    </source>
</reference>
<feature type="compositionally biased region" description="Polar residues" evidence="4">
    <location>
        <begin position="20"/>
        <end position="35"/>
    </location>
</feature>
<dbReference type="EMBL" id="LRBS01000067">
    <property type="protein sequence ID" value="OII76259.1"/>
    <property type="molecule type" value="Genomic_DNA"/>
</dbReference>
<keyword evidence="3" id="KW-0539">Nucleus</keyword>
<evidence type="ECO:0000256" key="3">
    <source>
        <dbReference type="ARBA" id="ARBA00023242"/>
    </source>
</evidence>
<dbReference type="GO" id="GO:0016604">
    <property type="term" value="C:nuclear body"/>
    <property type="evidence" value="ECO:0007669"/>
    <property type="project" value="TreeGrafter"/>
</dbReference>
<evidence type="ECO:0000259" key="5">
    <source>
        <dbReference type="PROSITE" id="PS00028"/>
    </source>
</evidence>
<dbReference type="Pfam" id="PF04959">
    <property type="entry name" value="ARS2"/>
    <property type="match status" value="1"/>
</dbReference>
<dbReference type="PANTHER" id="PTHR13165:SF0">
    <property type="entry name" value="SERRATE RNA EFFECTOR MOLECULE HOMOLOG"/>
    <property type="match status" value="1"/>
</dbReference>
<dbReference type="InterPro" id="IPR039727">
    <property type="entry name" value="SE/Ars2"/>
</dbReference>
<dbReference type="PANTHER" id="PTHR13165">
    <property type="entry name" value="ARSENITE-RESISTANCE PROTEIN 2"/>
    <property type="match status" value="1"/>
</dbReference>
<evidence type="ECO:0000256" key="1">
    <source>
        <dbReference type="ARBA" id="ARBA00004123"/>
    </source>
</evidence>
<feature type="domain" description="C2H2-type" evidence="5">
    <location>
        <begin position="559"/>
        <end position="580"/>
    </location>
</feature>
<dbReference type="Pfam" id="PF12066">
    <property type="entry name" value="SERRATE_Ars2_N"/>
    <property type="match status" value="1"/>
</dbReference>
<dbReference type="Proteomes" id="UP000186804">
    <property type="component" value="Unassembled WGS sequence"/>
</dbReference>
<dbReference type="InterPro" id="IPR013087">
    <property type="entry name" value="Znf_C2H2_type"/>
</dbReference>
<dbReference type="InterPro" id="IPR007042">
    <property type="entry name" value="SERRATE/Ars2_C"/>
</dbReference>
<dbReference type="InterPro" id="IPR021933">
    <property type="entry name" value="SERRATE/Ars2_N"/>
</dbReference>
<dbReference type="PROSITE" id="PS00028">
    <property type="entry name" value="ZINC_FINGER_C2H2_1"/>
    <property type="match status" value="1"/>
</dbReference>
<dbReference type="RefSeq" id="XP_067068105.1">
    <property type="nucleotide sequence ID" value="XM_067210898.1"/>
</dbReference>
<dbReference type="VEuPathDB" id="CryptoDB:cand_006570"/>
<feature type="region of interest" description="Disordered" evidence="4">
    <location>
        <begin position="1"/>
        <end position="35"/>
    </location>
</feature>
<sequence length="685" mass="79991">MYDRSRRGSSPSVGHHYQGYTGSSNGYQNTSALSSHYQSQVDNSNYIHSDNNPAMTFKQFMMNQSDNLSPSELLDMYDKYRTKHVQKYQQQYLESHKSFVFILERFHPIWLRKVIDERQTLVERRFNIFKDKLVSGELSNIDRSLDKLEFPSVQIIHNNTCADVIFTNPLKDRETWNILGKCPLFSTDIGMYLLVLSDVPINISLLDILNFLNNDFPQIGGGTGTCPGLIDASLSTPRYIRGVLNRSCYLLFDSMGNRNTAMELLKGKTIKASVTTESIGKQYNKDIYPDNNNELNDEEQFSNLNKSAIYVIQMKTWELNTTLRYGILPKLFSSKEQLNRDSKYLWKIIEKFDSDQNLFNGLRWVLENLCTETVFTIEQTVDIQTLYLRFVHGFDYYSLITPNAFQFGPSTYSQSDQDLYSNKLNQKDDNLVDGDISTQYGVSHYTSDLNTKNCLSEYINYLLLTRSYFELAARNKYRGGWIRSSSEGNGIDIRQTIDDLEISKILKYLEHNVDRIVRAAPLINMIEKPIMDDDNQLSTLWSRYCEQHTLRKKADRWQCGKCLKQFKGEHFVHKHLAKKHRDSLETIREEITFDRIIKPLYEKFSFLINPSNLDDFNANHSNQRRVYYHHGGSGHRQRHNRFQKSVPYERRPYRDWDLPKQTITLNSNTSSQSNDLRASIKYDDL</sequence>
<gene>
    <name evidence="6" type="ORF">cand_006570</name>
</gene>
<evidence type="ECO:0000256" key="4">
    <source>
        <dbReference type="SAM" id="MobiDB-lite"/>
    </source>
</evidence>
<comment type="caution">
    <text evidence="6">The sequence shown here is derived from an EMBL/GenBank/DDBJ whole genome shotgun (WGS) entry which is preliminary data.</text>
</comment>
<dbReference type="OrthoDB" id="342064at2759"/>
<name>A0A1J4MS39_9CRYT</name>
<accession>A0A1J4MS39</accession>
<protein>
    <recommendedName>
        <fullName evidence="5">C2H2-type domain-containing protein</fullName>
    </recommendedName>
</protein>
<evidence type="ECO:0000313" key="6">
    <source>
        <dbReference type="EMBL" id="OII76259.1"/>
    </source>
</evidence>
<dbReference type="GO" id="GO:0031053">
    <property type="term" value="P:primary miRNA processing"/>
    <property type="evidence" value="ECO:0007669"/>
    <property type="project" value="TreeGrafter"/>
</dbReference>